<dbReference type="RefSeq" id="WP_094800477.1">
    <property type="nucleotide sequence ID" value="NZ_NEVP01000007.1"/>
</dbReference>
<keyword evidence="3" id="KW-1185">Reference proteome</keyword>
<evidence type="ECO:0000313" key="3">
    <source>
        <dbReference type="Proteomes" id="UP000216913"/>
    </source>
</evidence>
<accession>A0A261TLX5</accession>
<dbReference type="EMBL" id="NEVP01000007">
    <property type="protein sequence ID" value="OZI50202.1"/>
    <property type="molecule type" value="Genomic_DNA"/>
</dbReference>
<sequence>MHDPTAYRPDVMDTGPVAADAEPQADAELSAAGRAGLYAHAEPGTQLVVGLHWFAVVGSHATALARLRARQTGATHFVVGGARGLTCGCLRLTRRHGLMRGPRAARILVSAAQAFAHLAQGQPRAGLACLPDGRWWLAATQDGAVLTRADRVYLSRAEAEAALQALCTRHPLLVVCDAAALYLQASRQVVPGARLQPVRRWHPVPLVCAAAVATGAGWIAFGGAVQADPPPVVAQAPAPSPPVEAGLRVQDGHALPDALASFNRLPLGVLGWRLEQARCLWQGAAPAWDCDARYRRVATEATSAQFVQRRPAGWTLAFPSLDQADLGWRVPAREARVFAESGTAPGAPPSATGLSLLQTHRASLTRLQVSAPQAHGEGAVARRRSVALQGPLRVVTAMPWSALQAHWQRLSMRVDLASPSQGPRSPLLVDLDGDVYEP</sequence>
<dbReference type="Proteomes" id="UP000216913">
    <property type="component" value="Unassembled WGS sequence"/>
</dbReference>
<proteinExistence type="predicted"/>
<evidence type="ECO:0008006" key="4">
    <source>
        <dbReference type="Google" id="ProtNLM"/>
    </source>
</evidence>
<protein>
    <recommendedName>
        <fullName evidence="4">Type 4b pilus protein PilO2</fullName>
    </recommendedName>
</protein>
<dbReference type="OrthoDB" id="8675971at2"/>
<reference evidence="2 3" key="1">
    <citation type="submission" date="2017-05" db="EMBL/GenBank/DDBJ databases">
        <title>Complete and WGS of Bordetella genogroups.</title>
        <authorList>
            <person name="Spilker T."/>
            <person name="LiPuma J."/>
        </authorList>
    </citation>
    <scope>NUCLEOTIDE SEQUENCE [LARGE SCALE GENOMIC DNA]</scope>
    <source>
        <strain evidence="2 3">AU10456</strain>
    </source>
</reference>
<gene>
    <name evidence="2" type="ORF">CAL25_12815</name>
</gene>
<name>A0A261TLX5_9BORD</name>
<evidence type="ECO:0000313" key="2">
    <source>
        <dbReference type="EMBL" id="OZI50202.1"/>
    </source>
</evidence>
<comment type="caution">
    <text evidence="2">The sequence shown here is derived from an EMBL/GenBank/DDBJ whole genome shotgun (WGS) entry which is preliminary data.</text>
</comment>
<dbReference type="AlphaFoldDB" id="A0A261TLX5"/>
<feature type="region of interest" description="Disordered" evidence="1">
    <location>
        <begin position="418"/>
        <end position="438"/>
    </location>
</feature>
<evidence type="ECO:0000256" key="1">
    <source>
        <dbReference type="SAM" id="MobiDB-lite"/>
    </source>
</evidence>
<organism evidence="2 3">
    <name type="scientific">Bordetella genomosp. 5</name>
    <dbReference type="NCBI Taxonomy" id="1395608"/>
    <lineage>
        <taxon>Bacteria</taxon>
        <taxon>Pseudomonadati</taxon>
        <taxon>Pseudomonadota</taxon>
        <taxon>Betaproteobacteria</taxon>
        <taxon>Burkholderiales</taxon>
        <taxon>Alcaligenaceae</taxon>
        <taxon>Bordetella</taxon>
    </lineage>
</organism>